<dbReference type="PANTHER" id="PTHR43355:SF2">
    <property type="entry name" value="FLAVIN REDUCTASE (NADPH)"/>
    <property type="match status" value="1"/>
</dbReference>
<dbReference type="PANTHER" id="PTHR43355">
    <property type="entry name" value="FLAVIN REDUCTASE (NADPH)"/>
    <property type="match status" value="1"/>
</dbReference>
<dbReference type="GeneID" id="34466073"/>
<proteinExistence type="inferred from homology"/>
<dbReference type="EMBL" id="KV878902">
    <property type="protein sequence ID" value="OJJ82555.1"/>
    <property type="molecule type" value="Genomic_DNA"/>
</dbReference>
<protein>
    <recommendedName>
        <fullName evidence="2">NAD(P)-binding domain-containing protein</fullName>
    </recommendedName>
</protein>
<gene>
    <name evidence="3" type="ORF">ASPGLDRAFT_75693</name>
</gene>
<dbReference type="SUPFAM" id="SSF51735">
    <property type="entry name" value="NAD(P)-binding Rossmann-fold domains"/>
    <property type="match status" value="1"/>
</dbReference>
<evidence type="ECO:0000259" key="2">
    <source>
        <dbReference type="Pfam" id="PF13460"/>
    </source>
</evidence>
<evidence type="ECO:0000256" key="1">
    <source>
        <dbReference type="ARBA" id="ARBA00038376"/>
    </source>
</evidence>
<name>A0A1L9VF81_ASPGL</name>
<dbReference type="Pfam" id="PF13460">
    <property type="entry name" value="NAD_binding_10"/>
    <property type="match status" value="1"/>
</dbReference>
<dbReference type="InterPro" id="IPR051606">
    <property type="entry name" value="Polyketide_Oxido-like"/>
</dbReference>
<dbReference type="Proteomes" id="UP000184300">
    <property type="component" value="Unassembled WGS sequence"/>
</dbReference>
<evidence type="ECO:0000313" key="3">
    <source>
        <dbReference type="EMBL" id="OJJ82555.1"/>
    </source>
</evidence>
<feature type="domain" description="NAD(P)-binding" evidence="2">
    <location>
        <begin position="8"/>
        <end position="236"/>
    </location>
</feature>
<dbReference type="RefSeq" id="XP_022399253.1">
    <property type="nucleotide sequence ID" value="XM_022549813.1"/>
</dbReference>
<dbReference type="InterPro" id="IPR036291">
    <property type="entry name" value="NAD(P)-bd_dom_sf"/>
</dbReference>
<dbReference type="GO" id="GO:0042602">
    <property type="term" value="F:riboflavin reductase (NADPH) activity"/>
    <property type="evidence" value="ECO:0007669"/>
    <property type="project" value="TreeGrafter"/>
</dbReference>
<evidence type="ECO:0000313" key="4">
    <source>
        <dbReference type="Proteomes" id="UP000184300"/>
    </source>
</evidence>
<reference evidence="4" key="1">
    <citation type="journal article" date="2017" name="Genome Biol.">
        <title>Comparative genomics reveals high biological diversity and specific adaptations in the industrially and medically important fungal genus Aspergillus.</title>
        <authorList>
            <person name="de Vries R.P."/>
            <person name="Riley R."/>
            <person name="Wiebenga A."/>
            <person name="Aguilar-Osorio G."/>
            <person name="Amillis S."/>
            <person name="Uchima C.A."/>
            <person name="Anderluh G."/>
            <person name="Asadollahi M."/>
            <person name="Askin M."/>
            <person name="Barry K."/>
            <person name="Battaglia E."/>
            <person name="Bayram O."/>
            <person name="Benocci T."/>
            <person name="Braus-Stromeyer S.A."/>
            <person name="Caldana C."/>
            <person name="Canovas D."/>
            <person name="Cerqueira G.C."/>
            <person name="Chen F."/>
            <person name="Chen W."/>
            <person name="Choi C."/>
            <person name="Clum A."/>
            <person name="Dos Santos R.A."/>
            <person name="Damasio A.R."/>
            <person name="Diallinas G."/>
            <person name="Emri T."/>
            <person name="Fekete E."/>
            <person name="Flipphi M."/>
            <person name="Freyberg S."/>
            <person name="Gallo A."/>
            <person name="Gournas C."/>
            <person name="Habgood R."/>
            <person name="Hainaut M."/>
            <person name="Harispe M.L."/>
            <person name="Henrissat B."/>
            <person name="Hilden K.S."/>
            <person name="Hope R."/>
            <person name="Hossain A."/>
            <person name="Karabika E."/>
            <person name="Karaffa L."/>
            <person name="Karanyi Z."/>
            <person name="Krasevec N."/>
            <person name="Kuo A."/>
            <person name="Kusch H."/>
            <person name="LaButti K."/>
            <person name="Lagendijk E.L."/>
            <person name="Lapidus A."/>
            <person name="Levasseur A."/>
            <person name="Lindquist E."/>
            <person name="Lipzen A."/>
            <person name="Logrieco A.F."/>
            <person name="MacCabe A."/>
            <person name="Maekelae M.R."/>
            <person name="Malavazi I."/>
            <person name="Melin P."/>
            <person name="Meyer V."/>
            <person name="Mielnichuk N."/>
            <person name="Miskei M."/>
            <person name="Molnar A.P."/>
            <person name="Mule G."/>
            <person name="Ngan C.Y."/>
            <person name="Orejas M."/>
            <person name="Orosz E."/>
            <person name="Ouedraogo J.P."/>
            <person name="Overkamp K.M."/>
            <person name="Park H.-S."/>
            <person name="Perrone G."/>
            <person name="Piumi F."/>
            <person name="Punt P.J."/>
            <person name="Ram A.F."/>
            <person name="Ramon A."/>
            <person name="Rauscher S."/>
            <person name="Record E."/>
            <person name="Riano-Pachon D.M."/>
            <person name="Robert V."/>
            <person name="Roehrig J."/>
            <person name="Ruller R."/>
            <person name="Salamov A."/>
            <person name="Salih N.S."/>
            <person name="Samson R.A."/>
            <person name="Sandor E."/>
            <person name="Sanguinetti M."/>
            <person name="Schuetze T."/>
            <person name="Sepcic K."/>
            <person name="Shelest E."/>
            <person name="Sherlock G."/>
            <person name="Sophianopoulou V."/>
            <person name="Squina F.M."/>
            <person name="Sun H."/>
            <person name="Susca A."/>
            <person name="Todd R.B."/>
            <person name="Tsang A."/>
            <person name="Unkles S.E."/>
            <person name="van de Wiele N."/>
            <person name="van Rossen-Uffink D."/>
            <person name="Oliveira J.V."/>
            <person name="Vesth T.C."/>
            <person name="Visser J."/>
            <person name="Yu J.-H."/>
            <person name="Zhou M."/>
            <person name="Andersen M.R."/>
            <person name="Archer D.B."/>
            <person name="Baker S.E."/>
            <person name="Benoit I."/>
            <person name="Brakhage A.A."/>
            <person name="Braus G.H."/>
            <person name="Fischer R."/>
            <person name="Frisvad J.C."/>
            <person name="Goldman G.H."/>
            <person name="Houbraken J."/>
            <person name="Oakley B."/>
            <person name="Pocsi I."/>
            <person name="Scazzocchio C."/>
            <person name="Seiboth B."/>
            <person name="vanKuyk P.A."/>
            <person name="Wortman J."/>
            <person name="Dyer P.S."/>
            <person name="Grigoriev I.V."/>
        </authorList>
    </citation>
    <scope>NUCLEOTIDE SEQUENCE [LARGE SCALE GENOMIC DNA]</scope>
    <source>
        <strain evidence="4">CBS 516.65</strain>
    </source>
</reference>
<dbReference type="OrthoDB" id="63935at2759"/>
<accession>A0A1L9VF81</accession>
<dbReference type="AlphaFoldDB" id="A0A1L9VF81"/>
<keyword evidence="4" id="KW-1185">Reference proteome</keyword>
<dbReference type="InterPro" id="IPR016040">
    <property type="entry name" value="NAD(P)-bd_dom"/>
</dbReference>
<organism evidence="3 4">
    <name type="scientific">Aspergillus glaucus CBS 516.65</name>
    <dbReference type="NCBI Taxonomy" id="1160497"/>
    <lineage>
        <taxon>Eukaryota</taxon>
        <taxon>Fungi</taxon>
        <taxon>Dikarya</taxon>
        <taxon>Ascomycota</taxon>
        <taxon>Pezizomycotina</taxon>
        <taxon>Eurotiomycetes</taxon>
        <taxon>Eurotiomycetidae</taxon>
        <taxon>Eurotiales</taxon>
        <taxon>Aspergillaceae</taxon>
        <taxon>Aspergillus</taxon>
        <taxon>Aspergillus subgen. Aspergillus</taxon>
    </lineage>
</organism>
<comment type="similarity">
    <text evidence="1">Belongs to the avfA family.</text>
</comment>
<sequence length="258" mass="27984">MSSIAFFGATGGSTISCLAPALQAGYHCTALARSQSKLIECLQQRGISESIIKDHLSVTEGTITDLDAVKRTIQPGGSGSPMIDIIVSGIGGKLLFDSPLKPTLDNPTVCQDAVRTILEATREAELPDSAQKPTLIVLSTTGISDICRDLPYAMMPMYYWMLKMPHEDKKVMEALIREEMNKAVEKRGVGEYIIVRPSLLTEGEGDGLEKIKAGVEDKPAVGYVIAREDVGRWVFERLVKGGKESRSGWLGRVVSITT</sequence>
<dbReference type="GO" id="GO:0004074">
    <property type="term" value="F:biliverdin reductase [NAD(P)H] activity"/>
    <property type="evidence" value="ECO:0007669"/>
    <property type="project" value="TreeGrafter"/>
</dbReference>
<dbReference type="Gene3D" id="3.40.50.720">
    <property type="entry name" value="NAD(P)-binding Rossmann-like Domain"/>
    <property type="match status" value="1"/>
</dbReference>
<dbReference type="VEuPathDB" id="FungiDB:ASPGLDRAFT_75693"/>